<keyword evidence="3" id="KW-0813">Transport</keyword>
<dbReference type="Gene3D" id="1.20.1530.20">
    <property type="match status" value="1"/>
</dbReference>
<dbReference type="Proteomes" id="UP000663801">
    <property type="component" value="Unassembled WGS sequence"/>
</dbReference>
<dbReference type="EMBL" id="JAERWL010000010">
    <property type="protein sequence ID" value="MBM9477502.1"/>
    <property type="molecule type" value="Genomic_DNA"/>
</dbReference>
<keyword evidence="6 9" id="KW-1133">Transmembrane helix</keyword>
<feature type="transmembrane region" description="Helical" evidence="9">
    <location>
        <begin position="33"/>
        <end position="52"/>
    </location>
</feature>
<reference evidence="11" key="1">
    <citation type="submission" date="2021-01" db="EMBL/GenBank/DDBJ databases">
        <title>KCTC 19127 draft genome.</title>
        <authorList>
            <person name="An D."/>
        </authorList>
    </citation>
    <scope>NUCLEOTIDE SEQUENCE</scope>
    <source>
        <strain evidence="11">KCTC 19127</strain>
    </source>
</reference>
<feature type="transmembrane region" description="Helical" evidence="9">
    <location>
        <begin position="359"/>
        <end position="383"/>
    </location>
</feature>
<dbReference type="PANTHER" id="PTHR43562:SF1">
    <property type="entry name" value="NA(+)_H(+) ANTIPORTER YJBQ-RELATED"/>
    <property type="match status" value="1"/>
</dbReference>
<feature type="transmembrane region" description="Helical" evidence="9">
    <location>
        <begin position="6"/>
        <end position="26"/>
    </location>
</feature>
<proteinExistence type="inferred from homology"/>
<dbReference type="GO" id="GO:0016020">
    <property type="term" value="C:membrane"/>
    <property type="evidence" value="ECO:0007669"/>
    <property type="project" value="UniProtKB-SubCell"/>
</dbReference>
<dbReference type="Pfam" id="PF00999">
    <property type="entry name" value="Na_H_Exchanger"/>
    <property type="match status" value="1"/>
</dbReference>
<evidence type="ECO:0000256" key="4">
    <source>
        <dbReference type="ARBA" id="ARBA00022449"/>
    </source>
</evidence>
<feature type="transmembrane region" description="Helical" evidence="9">
    <location>
        <begin position="91"/>
        <end position="109"/>
    </location>
</feature>
<keyword evidence="4" id="KW-0050">Antiport</keyword>
<evidence type="ECO:0000256" key="7">
    <source>
        <dbReference type="ARBA" id="ARBA00023065"/>
    </source>
</evidence>
<feature type="transmembrane region" description="Helical" evidence="9">
    <location>
        <begin position="58"/>
        <end position="79"/>
    </location>
</feature>
<evidence type="ECO:0000259" key="10">
    <source>
        <dbReference type="Pfam" id="PF00999"/>
    </source>
</evidence>
<keyword evidence="7" id="KW-0406">Ion transport</keyword>
<evidence type="ECO:0000256" key="1">
    <source>
        <dbReference type="ARBA" id="ARBA00004141"/>
    </source>
</evidence>
<feature type="transmembrane region" description="Helical" evidence="9">
    <location>
        <begin position="215"/>
        <end position="233"/>
    </location>
</feature>
<evidence type="ECO:0000256" key="2">
    <source>
        <dbReference type="ARBA" id="ARBA00005551"/>
    </source>
</evidence>
<dbReference type="PANTHER" id="PTHR43562">
    <property type="entry name" value="NAPA-TYPE SODIUM/HYDROGEN ANTIPORTER"/>
    <property type="match status" value="1"/>
</dbReference>
<feature type="transmembrane region" description="Helical" evidence="9">
    <location>
        <begin position="146"/>
        <end position="169"/>
    </location>
</feature>
<evidence type="ECO:0000256" key="6">
    <source>
        <dbReference type="ARBA" id="ARBA00022989"/>
    </source>
</evidence>
<evidence type="ECO:0000256" key="5">
    <source>
        <dbReference type="ARBA" id="ARBA00022692"/>
    </source>
</evidence>
<dbReference type="RefSeq" id="WP_205257594.1">
    <property type="nucleotide sequence ID" value="NZ_BAAAPV010000003.1"/>
</dbReference>
<feature type="transmembrane region" description="Helical" evidence="9">
    <location>
        <begin position="300"/>
        <end position="320"/>
    </location>
</feature>
<accession>A0A938YK79</accession>
<comment type="similarity">
    <text evidence="2">Belongs to the monovalent cation:proton antiporter 2 (CPA2) transporter (TC 2.A.37) family.</text>
</comment>
<sequence>MIDSWTAIVLVPLAVVLAPLLATLVGRVVRVPLVVFEIGLGILIGPAVLGWAPVDGFTADLADLGVAMLFFLAGTEIDFRQINGRPLRRSIAGWLLAVVLTVAIGVVAAPDPVAGVYLGVALTSTALGALIPLLRDAGELRTRFGTAVVAVGAVGEFGPLIAISVFLSGRNPGKAAIVLLAFVAVTALAIAMAAKGTHLRVHRLITATLHTSGQFAVRLVILVLAVLAGLSLALGLDMLLGAFAAGVLMRLVLRNATPADAESVESKLEGLGFGLLVPIFFVHTGMTFDLTALLGDGRALVLLPVFVLVMLVIRGGSGLLSAPKGAARTDRAALALLTATGLPIIIAVTGIGVERGELTGSLAASLVGAGIISVLLFPLLGLLAHARAPVTDEAATGPAPADIDRSNDPEG</sequence>
<dbReference type="InterPro" id="IPR038770">
    <property type="entry name" value="Na+/solute_symporter_sf"/>
</dbReference>
<feature type="transmembrane region" description="Helical" evidence="9">
    <location>
        <begin position="115"/>
        <end position="134"/>
    </location>
</feature>
<keyword evidence="8 9" id="KW-0472">Membrane</keyword>
<evidence type="ECO:0000313" key="11">
    <source>
        <dbReference type="EMBL" id="MBM9477502.1"/>
    </source>
</evidence>
<comment type="subcellular location">
    <subcellularLocation>
        <location evidence="1">Membrane</location>
        <topology evidence="1">Multi-pass membrane protein</topology>
    </subcellularLocation>
</comment>
<evidence type="ECO:0000256" key="3">
    <source>
        <dbReference type="ARBA" id="ARBA00022448"/>
    </source>
</evidence>
<keyword evidence="5 9" id="KW-0812">Transmembrane</keyword>
<keyword evidence="12" id="KW-1185">Reference proteome</keyword>
<name>A0A938YK79_9ACTN</name>
<dbReference type="InterPro" id="IPR006153">
    <property type="entry name" value="Cation/H_exchanger_TM"/>
</dbReference>
<organism evidence="11 12">
    <name type="scientific">Nakamurella flavida</name>
    <dbReference type="NCBI Taxonomy" id="363630"/>
    <lineage>
        <taxon>Bacteria</taxon>
        <taxon>Bacillati</taxon>
        <taxon>Actinomycetota</taxon>
        <taxon>Actinomycetes</taxon>
        <taxon>Nakamurellales</taxon>
        <taxon>Nakamurellaceae</taxon>
        <taxon>Nakamurella</taxon>
    </lineage>
</organism>
<dbReference type="GO" id="GO:1902600">
    <property type="term" value="P:proton transmembrane transport"/>
    <property type="evidence" value="ECO:0007669"/>
    <property type="project" value="InterPro"/>
</dbReference>
<gene>
    <name evidence="11" type="ORF">JL107_13715</name>
</gene>
<feature type="transmembrane region" description="Helical" evidence="9">
    <location>
        <begin position="332"/>
        <end position="353"/>
    </location>
</feature>
<protein>
    <submittedName>
        <fullName evidence="11">Cation:proton antiporter</fullName>
    </submittedName>
</protein>
<evidence type="ECO:0000256" key="9">
    <source>
        <dbReference type="SAM" id="Phobius"/>
    </source>
</evidence>
<evidence type="ECO:0000256" key="8">
    <source>
        <dbReference type="ARBA" id="ARBA00023136"/>
    </source>
</evidence>
<dbReference type="AlphaFoldDB" id="A0A938YK79"/>
<feature type="domain" description="Cation/H+ exchanger transmembrane" evidence="10">
    <location>
        <begin position="18"/>
        <end position="380"/>
    </location>
</feature>
<feature type="transmembrane region" description="Helical" evidence="9">
    <location>
        <begin position="175"/>
        <end position="194"/>
    </location>
</feature>
<evidence type="ECO:0000313" key="12">
    <source>
        <dbReference type="Proteomes" id="UP000663801"/>
    </source>
</evidence>
<comment type="caution">
    <text evidence="11">The sequence shown here is derived from an EMBL/GenBank/DDBJ whole genome shotgun (WGS) entry which is preliminary data.</text>
</comment>
<dbReference type="GO" id="GO:0015297">
    <property type="term" value="F:antiporter activity"/>
    <property type="evidence" value="ECO:0007669"/>
    <property type="project" value="UniProtKB-KW"/>
</dbReference>